<gene>
    <name evidence="1" type="ORF">AIOL_001212</name>
</gene>
<accession>A0A0J9E0K9</accession>
<reference evidence="1 2" key="1">
    <citation type="submission" date="2015-06" db="EMBL/GenBank/DDBJ databases">
        <title>Draft genome sequence of an Alphaproteobacteria species associated to the Mediterranean sponge Oscarella lobularis.</title>
        <authorList>
            <person name="Jourda C."/>
            <person name="Santini S."/>
            <person name="Claverie J.-M."/>
        </authorList>
    </citation>
    <scope>NUCLEOTIDE SEQUENCE [LARGE SCALE GENOMIC DNA]</scope>
    <source>
        <strain evidence="1">IGS</strain>
    </source>
</reference>
<organism evidence="1 2">
    <name type="scientific">Candidatus Rhodobacter oscarellae</name>
    <dbReference type="NCBI Taxonomy" id="1675527"/>
    <lineage>
        <taxon>Bacteria</taxon>
        <taxon>Pseudomonadati</taxon>
        <taxon>Pseudomonadota</taxon>
        <taxon>Alphaproteobacteria</taxon>
        <taxon>Rhodobacterales</taxon>
        <taxon>Rhodobacter group</taxon>
        <taxon>Rhodobacter</taxon>
    </lineage>
</organism>
<dbReference type="RefSeq" id="WP_160314413.1">
    <property type="nucleotide sequence ID" value="NZ_LFTY01000002.1"/>
</dbReference>
<keyword evidence="2" id="KW-1185">Reference proteome</keyword>
<proteinExistence type="predicted"/>
<protein>
    <submittedName>
        <fullName evidence="1">Uncharacterized protein</fullName>
    </submittedName>
</protein>
<dbReference type="STRING" id="1675527.AIOL_001212"/>
<dbReference type="AlphaFoldDB" id="A0A0J9E0K9"/>
<sequence length="51" mass="5416">MDRSRSNMTPRAAATDDQPVIATASAFSMKGPARAPTAELGGNWPVRLTGW</sequence>
<dbReference type="PATRIC" id="fig|1675527.3.peg.1294"/>
<evidence type="ECO:0000313" key="2">
    <source>
        <dbReference type="Proteomes" id="UP000037178"/>
    </source>
</evidence>
<evidence type="ECO:0000313" key="1">
    <source>
        <dbReference type="EMBL" id="KMW56260.1"/>
    </source>
</evidence>
<dbReference type="Proteomes" id="UP000037178">
    <property type="component" value="Unassembled WGS sequence"/>
</dbReference>
<comment type="caution">
    <text evidence="1">The sequence shown here is derived from an EMBL/GenBank/DDBJ whole genome shotgun (WGS) entry which is preliminary data.</text>
</comment>
<dbReference type="EMBL" id="LFTY01000002">
    <property type="protein sequence ID" value="KMW56260.1"/>
    <property type="molecule type" value="Genomic_DNA"/>
</dbReference>
<name>A0A0J9E0K9_9RHOB</name>